<dbReference type="Pfam" id="PF00561">
    <property type="entry name" value="Abhydrolase_1"/>
    <property type="match status" value="1"/>
</dbReference>
<dbReference type="PIRSF" id="PIRSF005539">
    <property type="entry name" value="Pept_S33_TRI_F1"/>
    <property type="match status" value="1"/>
</dbReference>
<dbReference type="InterPro" id="IPR005945">
    <property type="entry name" value="Pro_imino_pep"/>
</dbReference>
<dbReference type="Proteomes" id="UP000053424">
    <property type="component" value="Unassembled WGS sequence"/>
</dbReference>
<dbReference type="InterPro" id="IPR000073">
    <property type="entry name" value="AB_hydrolase_1"/>
</dbReference>
<dbReference type="Gene3D" id="3.40.50.1820">
    <property type="entry name" value="alpha/beta hydrolase"/>
    <property type="match status" value="1"/>
</dbReference>
<dbReference type="PRINTS" id="PR00111">
    <property type="entry name" value="ABHYDROLASE"/>
</dbReference>
<evidence type="ECO:0000313" key="5">
    <source>
        <dbReference type="Proteomes" id="UP000053424"/>
    </source>
</evidence>
<dbReference type="SUPFAM" id="SSF53474">
    <property type="entry name" value="alpha/beta-Hydrolases"/>
    <property type="match status" value="1"/>
</dbReference>
<dbReference type="PANTHER" id="PTHR43194:SF2">
    <property type="entry name" value="PEROXISOMAL MEMBRANE PROTEIN LPX1"/>
    <property type="match status" value="1"/>
</dbReference>
<proteinExistence type="inferred from homology"/>
<dbReference type="GO" id="GO:0006508">
    <property type="term" value="P:proteolysis"/>
    <property type="evidence" value="ECO:0007669"/>
    <property type="project" value="InterPro"/>
</dbReference>
<evidence type="ECO:0000313" key="4">
    <source>
        <dbReference type="EMBL" id="KIM42793.1"/>
    </source>
</evidence>
<accession>A0A0C2XYU2</accession>
<dbReference type="PANTHER" id="PTHR43194">
    <property type="entry name" value="HYDROLASE ALPHA/BETA FOLD FAMILY"/>
    <property type="match status" value="1"/>
</dbReference>
<comment type="similarity">
    <text evidence="1">Belongs to the peptidase S33 family.</text>
</comment>
<keyword evidence="5" id="KW-1185">Reference proteome</keyword>
<dbReference type="InterPro" id="IPR029058">
    <property type="entry name" value="AB_hydrolase_fold"/>
</dbReference>
<dbReference type="HOGENOM" id="CLU_020336_15_1_1"/>
<dbReference type="AlphaFoldDB" id="A0A0C2XYU2"/>
<reference evidence="4 5" key="1">
    <citation type="submission" date="2014-04" db="EMBL/GenBank/DDBJ databases">
        <authorList>
            <consortium name="DOE Joint Genome Institute"/>
            <person name="Kuo A."/>
            <person name="Gay G."/>
            <person name="Dore J."/>
            <person name="Kohler A."/>
            <person name="Nagy L.G."/>
            <person name="Floudas D."/>
            <person name="Copeland A."/>
            <person name="Barry K.W."/>
            <person name="Cichocki N."/>
            <person name="Veneault-Fourrey C."/>
            <person name="LaButti K."/>
            <person name="Lindquist E.A."/>
            <person name="Lipzen A."/>
            <person name="Lundell T."/>
            <person name="Morin E."/>
            <person name="Murat C."/>
            <person name="Sun H."/>
            <person name="Tunlid A."/>
            <person name="Henrissat B."/>
            <person name="Grigoriev I.V."/>
            <person name="Hibbett D.S."/>
            <person name="Martin F."/>
            <person name="Nordberg H.P."/>
            <person name="Cantor M.N."/>
            <person name="Hua S.X."/>
        </authorList>
    </citation>
    <scope>NUCLEOTIDE SEQUENCE [LARGE SCALE GENOMIC DNA]</scope>
    <source>
        <strain evidence="5">h7</strain>
    </source>
</reference>
<name>A0A0C2XYU2_HEBCY</name>
<sequence>MSTKTECPQFTEGTVSFVHGGETLHTYYKVYGQLEGRIHSPLVVLHGGPGLVHDYLFPFVDLADEYEIPVVLYDQLGNGKSSHIEGKEPAFWTIDLFIDELVNLLSHLSIEDSFDLLGHSWGGILAAEFAARRHPGLHRLVISNSVASPSLRQRSNAQLLEGFPEEVKIGIAEGMKNPPAYIRAVKEFHSVHGCLTRPLPGEYWYALDQIFGPDGDLTVASAPALQRSSIIDRLHLIQVPTLVINGRNDFVQDFTVQPFLDKIPNVKWVTFENSSHTPFIEERSRYMKLLSNFLSA</sequence>
<dbReference type="InterPro" id="IPR002410">
    <property type="entry name" value="Peptidase_S33"/>
</dbReference>
<dbReference type="EMBL" id="KN831777">
    <property type="protein sequence ID" value="KIM42793.1"/>
    <property type="molecule type" value="Genomic_DNA"/>
</dbReference>
<evidence type="ECO:0000256" key="2">
    <source>
        <dbReference type="ARBA" id="ARBA00022801"/>
    </source>
</evidence>
<dbReference type="STRING" id="686832.A0A0C2XYU2"/>
<keyword evidence="2" id="KW-0378">Hydrolase</keyword>
<reference evidence="5" key="2">
    <citation type="submission" date="2015-01" db="EMBL/GenBank/DDBJ databases">
        <title>Evolutionary Origins and Diversification of the Mycorrhizal Mutualists.</title>
        <authorList>
            <consortium name="DOE Joint Genome Institute"/>
            <consortium name="Mycorrhizal Genomics Consortium"/>
            <person name="Kohler A."/>
            <person name="Kuo A."/>
            <person name="Nagy L.G."/>
            <person name="Floudas D."/>
            <person name="Copeland A."/>
            <person name="Barry K.W."/>
            <person name="Cichocki N."/>
            <person name="Veneault-Fourrey C."/>
            <person name="LaButti K."/>
            <person name="Lindquist E.A."/>
            <person name="Lipzen A."/>
            <person name="Lundell T."/>
            <person name="Morin E."/>
            <person name="Murat C."/>
            <person name="Riley R."/>
            <person name="Ohm R."/>
            <person name="Sun H."/>
            <person name="Tunlid A."/>
            <person name="Henrissat B."/>
            <person name="Grigoriev I.V."/>
            <person name="Hibbett D.S."/>
            <person name="Martin F."/>
        </authorList>
    </citation>
    <scope>NUCLEOTIDE SEQUENCE [LARGE SCALE GENOMIC DNA]</scope>
    <source>
        <strain evidence="5">h7</strain>
    </source>
</reference>
<organism evidence="4 5">
    <name type="scientific">Hebeloma cylindrosporum</name>
    <dbReference type="NCBI Taxonomy" id="76867"/>
    <lineage>
        <taxon>Eukaryota</taxon>
        <taxon>Fungi</taxon>
        <taxon>Dikarya</taxon>
        <taxon>Basidiomycota</taxon>
        <taxon>Agaricomycotina</taxon>
        <taxon>Agaricomycetes</taxon>
        <taxon>Agaricomycetidae</taxon>
        <taxon>Agaricales</taxon>
        <taxon>Agaricineae</taxon>
        <taxon>Hymenogastraceae</taxon>
        <taxon>Hebeloma</taxon>
    </lineage>
</organism>
<dbReference type="GO" id="GO:0008233">
    <property type="term" value="F:peptidase activity"/>
    <property type="evidence" value="ECO:0007669"/>
    <property type="project" value="InterPro"/>
</dbReference>
<feature type="domain" description="AB hydrolase-1" evidence="3">
    <location>
        <begin position="41"/>
        <end position="282"/>
    </location>
</feature>
<dbReference type="InterPro" id="IPR050228">
    <property type="entry name" value="Carboxylesterase_BioH"/>
</dbReference>
<evidence type="ECO:0000259" key="3">
    <source>
        <dbReference type="Pfam" id="PF00561"/>
    </source>
</evidence>
<evidence type="ECO:0000256" key="1">
    <source>
        <dbReference type="ARBA" id="ARBA00010088"/>
    </source>
</evidence>
<dbReference type="NCBIfam" id="TIGR01250">
    <property type="entry name" value="pro_imino_pep_2"/>
    <property type="match status" value="1"/>
</dbReference>
<dbReference type="OrthoDB" id="190201at2759"/>
<dbReference type="PRINTS" id="PR00793">
    <property type="entry name" value="PROAMNOPTASE"/>
</dbReference>
<gene>
    <name evidence="4" type="ORF">M413DRAFT_123779</name>
</gene>
<protein>
    <recommendedName>
        <fullName evidence="3">AB hydrolase-1 domain-containing protein</fullName>
    </recommendedName>
</protein>